<name>A0ABW5J378_9BACT</name>
<dbReference type="SUPFAM" id="SSF51230">
    <property type="entry name" value="Single hybrid motif"/>
    <property type="match status" value="1"/>
</dbReference>
<evidence type="ECO:0000256" key="2">
    <source>
        <dbReference type="ARBA" id="ARBA00022692"/>
    </source>
</evidence>
<evidence type="ECO:0000256" key="3">
    <source>
        <dbReference type="ARBA" id="ARBA00022989"/>
    </source>
</evidence>
<evidence type="ECO:0000256" key="5">
    <source>
        <dbReference type="SAM" id="Coils"/>
    </source>
</evidence>
<dbReference type="Gene3D" id="2.40.30.170">
    <property type="match status" value="1"/>
</dbReference>
<organism evidence="9 10">
    <name type="scientific">Emticicia soli</name>
    <dbReference type="NCBI Taxonomy" id="2027878"/>
    <lineage>
        <taxon>Bacteria</taxon>
        <taxon>Pseudomonadati</taxon>
        <taxon>Bacteroidota</taxon>
        <taxon>Cytophagia</taxon>
        <taxon>Cytophagales</taxon>
        <taxon>Leadbetterellaceae</taxon>
        <taxon>Emticicia</taxon>
    </lineage>
</organism>
<dbReference type="InterPro" id="IPR050739">
    <property type="entry name" value="MFP"/>
</dbReference>
<dbReference type="Proteomes" id="UP001597510">
    <property type="component" value="Unassembled WGS sequence"/>
</dbReference>
<sequence>MENNKDITEKLLRTNLTELLGGKGVSSPEPVNAIPTGPPKPPEMNNGGDGNDGNSRMPELRNTQVDEILNQPPSWLVSWGVSVFFFVLVILFGVTWFVEYPDLVGAKLKVISDNAPKSVNAKMDGRLTRLMVKEGSLVQSGDHLAYLESTASIDEVLSLENSINQLIQLSAVNNFEGIHHTTIPLFFSLGELQKPYQTFQEALVRSQSSMANGSYLKKKGAVNRDIHTLTNIQENTRAQLELQEKDLQMAYEEAQSQQRLSEKGFVSKQDARNAQSRYLSKKQAFEQAKGALDNNSMSQNQKQQELIELDKTIIEQKNNLIQSINSLKSDIEAWKQRYIAVAPIAGKVNFLTNLQENQMIKAGQELLYVLPEGTGYHGEMLLGQYNFGKVRKDQEVIVKFQSYPFQEFGTVKGQVSYISDIPQDTVYLVRVDFPHGLVTSANKKLPFKNGMTASGEVITENLKLIEKLFYDIRKTMKR</sequence>
<dbReference type="Pfam" id="PF26002">
    <property type="entry name" value="Beta-barrel_AprE"/>
    <property type="match status" value="1"/>
</dbReference>
<keyword evidence="5" id="KW-0175">Coiled coil</keyword>
<dbReference type="InterPro" id="IPR011053">
    <property type="entry name" value="Single_hybrid_motif"/>
</dbReference>
<accession>A0ABW5J378</accession>
<comment type="caution">
    <text evidence="9">The sequence shown here is derived from an EMBL/GenBank/DDBJ whole genome shotgun (WGS) entry which is preliminary data.</text>
</comment>
<dbReference type="PANTHER" id="PTHR30386">
    <property type="entry name" value="MEMBRANE FUSION SUBUNIT OF EMRAB-TOLC MULTIDRUG EFFLUX PUMP"/>
    <property type="match status" value="1"/>
</dbReference>
<evidence type="ECO:0000256" key="1">
    <source>
        <dbReference type="ARBA" id="ARBA00004167"/>
    </source>
</evidence>
<evidence type="ECO:0000259" key="8">
    <source>
        <dbReference type="Pfam" id="PF26002"/>
    </source>
</evidence>
<protein>
    <submittedName>
        <fullName evidence="9">HlyD family secretion protein</fullName>
    </submittedName>
</protein>
<evidence type="ECO:0000313" key="9">
    <source>
        <dbReference type="EMBL" id="MFD2520208.1"/>
    </source>
</evidence>
<feature type="domain" description="AprE-like beta-barrel" evidence="8">
    <location>
        <begin position="386"/>
        <end position="459"/>
    </location>
</feature>
<dbReference type="PRINTS" id="PR01490">
    <property type="entry name" value="RTXTOXIND"/>
</dbReference>
<keyword evidence="10" id="KW-1185">Reference proteome</keyword>
<dbReference type="RefSeq" id="WP_340235621.1">
    <property type="nucleotide sequence ID" value="NZ_JBBEWC010000004.1"/>
</dbReference>
<proteinExistence type="predicted"/>
<evidence type="ECO:0000313" key="10">
    <source>
        <dbReference type="Proteomes" id="UP001597510"/>
    </source>
</evidence>
<reference evidence="10" key="1">
    <citation type="journal article" date="2019" name="Int. J. Syst. Evol. Microbiol.">
        <title>The Global Catalogue of Microorganisms (GCM) 10K type strain sequencing project: providing services to taxonomists for standard genome sequencing and annotation.</title>
        <authorList>
            <consortium name="The Broad Institute Genomics Platform"/>
            <consortium name="The Broad Institute Genome Sequencing Center for Infectious Disease"/>
            <person name="Wu L."/>
            <person name="Ma J."/>
        </authorList>
    </citation>
    <scope>NUCLEOTIDE SEQUENCE [LARGE SCALE GENOMIC DNA]</scope>
    <source>
        <strain evidence="10">KCTC 52344</strain>
    </source>
</reference>
<dbReference type="Gene3D" id="2.40.50.100">
    <property type="match status" value="1"/>
</dbReference>
<gene>
    <name evidence="9" type="ORF">ACFSR2_04885</name>
</gene>
<comment type="subcellular location">
    <subcellularLocation>
        <location evidence="1">Membrane</location>
        <topology evidence="1">Single-pass membrane protein</topology>
    </subcellularLocation>
</comment>
<feature type="region of interest" description="Disordered" evidence="6">
    <location>
        <begin position="20"/>
        <end position="56"/>
    </location>
</feature>
<feature type="coiled-coil region" evidence="5">
    <location>
        <begin position="233"/>
        <end position="260"/>
    </location>
</feature>
<evidence type="ECO:0000256" key="4">
    <source>
        <dbReference type="ARBA" id="ARBA00023136"/>
    </source>
</evidence>
<keyword evidence="2 7" id="KW-0812">Transmembrane</keyword>
<dbReference type="EMBL" id="JBHULC010000004">
    <property type="protein sequence ID" value="MFD2520208.1"/>
    <property type="molecule type" value="Genomic_DNA"/>
</dbReference>
<evidence type="ECO:0000256" key="6">
    <source>
        <dbReference type="SAM" id="MobiDB-lite"/>
    </source>
</evidence>
<evidence type="ECO:0000256" key="7">
    <source>
        <dbReference type="SAM" id="Phobius"/>
    </source>
</evidence>
<dbReference type="InterPro" id="IPR058982">
    <property type="entry name" value="Beta-barrel_AprE"/>
</dbReference>
<keyword evidence="4 7" id="KW-0472">Membrane</keyword>
<feature type="transmembrane region" description="Helical" evidence="7">
    <location>
        <begin position="76"/>
        <end position="98"/>
    </location>
</feature>
<dbReference type="PANTHER" id="PTHR30386:SF26">
    <property type="entry name" value="TRANSPORT PROTEIN COMB"/>
    <property type="match status" value="1"/>
</dbReference>
<keyword evidence="3 7" id="KW-1133">Transmembrane helix</keyword>